<dbReference type="GO" id="GO:0004386">
    <property type="term" value="F:helicase activity"/>
    <property type="evidence" value="ECO:0007669"/>
    <property type="project" value="UniProtKB-KW"/>
</dbReference>
<evidence type="ECO:0000259" key="2">
    <source>
        <dbReference type="Pfam" id="PF13625"/>
    </source>
</evidence>
<keyword evidence="3" id="KW-0378">Hydrolase</keyword>
<dbReference type="RefSeq" id="WP_074699741.1">
    <property type="nucleotide sequence ID" value="NZ_CP018863.1"/>
</dbReference>
<feature type="region of interest" description="Disordered" evidence="1">
    <location>
        <begin position="720"/>
        <end position="763"/>
    </location>
</feature>
<protein>
    <submittedName>
        <fullName evidence="3">Helicase conserved C-terminal domain-containing protein</fullName>
    </submittedName>
</protein>
<dbReference type="STRING" id="37928.SAMN04489742_1318"/>
<dbReference type="KEGG" id="acry:AC20117_10765"/>
<dbReference type="OrthoDB" id="3415124at2"/>
<keyword evidence="4" id="KW-1185">Reference proteome</keyword>
<evidence type="ECO:0000313" key="4">
    <source>
        <dbReference type="Proteomes" id="UP000181917"/>
    </source>
</evidence>
<name>A0A1H1BAP3_9MICC</name>
<keyword evidence="3" id="KW-0347">Helicase</keyword>
<organism evidence="3 4">
    <name type="scientific">Crystallibacter crystallopoietes</name>
    <dbReference type="NCBI Taxonomy" id="37928"/>
    <lineage>
        <taxon>Bacteria</taxon>
        <taxon>Bacillati</taxon>
        <taxon>Actinomycetota</taxon>
        <taxon>Actinomycetes</taxon>
        <taxon>Micrococcales</taxon>
        <taxon>Micrococcaceae</taxon>
        <taxon>Crystallibacter</taxon>
    </lineage>
</organism>
<dbReference type="AlphaFoldDB" id="A0A1H1BAP3"/>
<feature type="region of interest" description="Disordered" evidence="1">
    <location>
        <begin position="438"/>
        <end position="462"/>
    </location>
</feature>
<accession>A0A1H1BAP3</accession>
<evidence type="ECO:0000256" key="1">
    <source>
        <dbReference type="SAM" id="MobiDB-lite"/>
    </source>
</evidence>
<dbReference type="Pfam" id="PF13625">
    <property type="entry name" value="Helicase_C_3"/>
    <property type="match status" value="1"/>
</dbReference>
<reference evidence="3 4" key="1">
    <citation type="submission" date="2016-10" db="EMBL/GenBank/DDBJ databases">
        <authorList>
            <person name="de Groot N.N."/>
        </authorList>
    </citation>
    <scope>NUCLEOTIDE SEQUENCE [LARGE SCALE GENOMIC DNA]</scope>
    <source>
        <strain evidence="3 4">DSM 20117</strain>
    </source>
</reference>
<sequence>MSSIRALADDLAARSDNQLRALLSARPDLCLPPVPDFPALAARACTRISLQRALEKLSRPELDLLETIVLTTDVDAGTGIGADALKPLLVPAPDTTMRQPGNTAEQQLDAYLARLHSLGLLVPVSAEADQPAGFLPVASLPDVLGPYPAGLGRTYAKLAAANAEAGERMVAVVAALRGAGYLLPAVAEGVDSDTGSSPADKASAAARALEAWLSAPGTWEALLAEAPPKTGELLERFRRSPVGTVPQALRNLPVHDGGASPVEWLLARGLLVPVDASHVELPRAAGIAARGGALINPWQTAAPGLGTDEEAASSGTGTARTVRASLRDNAAYSAVAETLRLVSELLVLADTTPVATLRAGGVGVREIKRLADELRIDTGEVAWLLELTAAAGLLTLDVDTSKWRTNDAGTYATLDRHHQWLLLATAWLALDRAPALVGSPAQPGSRPGSQPSVRPDSRPDAAKSGINALAAEASRPDAPAVRRRLLDALAELSVPVGDGTSVAAPAESLVTDYLCWHQPRLCRRFERLVPGMLVEAARLGLLGSGALTELGAALAADEPEEAAELLDRQLPEPLSHFLLQADLTAVAPGYLEPAVNRELALLSTAEGQGPAAIYRFSADSVRRALDAGQDAEGILAFLTRHSATEVPQPLRYLVEDTAARHGAVRVGSMSAYLRSQDLELLDALLADPRAAPLGLRRLAPTVLASKSSARELLHTLRELGYSPAPDKDDDGVALTAAGSTDGAAGSSPAQGGMTRGAGSAPSSFPVRTNPWLLTDEDLQAQLDRLRGAGTPAKSAAGAEAEPLLALETLRKAIRLKRPVRIGIVEPNGTHRHEVLQPLSVGGGRLRVFDAERDSERVVSIHRVMDIELADEAGGKNRSTTDG</sequence>
<feature type="compositionally biased region" description="Low complexity" evidence="1">
    <location>
        <begin position="733"/>
        <end position="749"/>
    </location>
</feature>
<dbReference type="EMBL" id="FNKH01000002">
    <property type="protein sequence ID" value="SDQ48967.1"/>
    <property type="molecule type" value="Genomic_DNA"/>
</dbReference>
<dbReference type="InterPro" id="IPR032830">
    <property type="entry name" value="XPB/Ssl2_N"/>
</dbReference>
<gene>
    <name evidence="3" type="ORF">SAMN04489742_1318</name>
</gene>
<proteinExistence type="predicted"/>
<dbReference type="Proteomes" id="UP000181917">
    <property type="component" value="Unassembled WGS sequence"/>
</dbReference>
<keyword evidence="3" id="KW-0547">Nucleotide-binding</keyword>
<keyword evidence="3" id="KW-0067">ATP-binding</keyword>
<evidence type="ECO:0000313" key="3">
    <source>
        <dbReference type="EMBL" id="SDQ48967.1"/>
    </source>
</evidence>
<feature type="domain" description="Helicase XPB/Ssl2 N-terminal" evidence="2">
    <location>
        <begin position="577"/>
        <end position="699"/>
    </location>
</feature>